<dbReference type="GO" id="GO:0003677">
    <property type="term" value="F:DNA binding"/>
    <property type="evidence" value="ECO:0007669"/>
    <property type="project" value="UniProtKB-UniRule"/>
</dbReference>
<evidence type="ECO:0000256" key="5">
    <source>
        <dbReference type="PROSITE-ProRule" id="PRU01091"/>
    </source>
</evidence>
<dbReference type="GO" id="GO:0043531">
    <property type="term" value="F:ADP binding"/>
    <property type="evidence" value="ECO:0007669"/>
    <property type="project" value="InterPro"/>
</dbReference>
<dbReference type="InterPro" id="IPR051677">
    <property type="entry name" value="AfsR-DnrI-RedD_regulator"/>
</dbReference>
<name>A0A1G9LT41_9PSEU</name>
<dbReference type="SMART" id="SM00862">
    <property type="entry name" value="Trans_reg_C"/>
    <property type="match status" value="1"/>
</dbReference>
<evidence type="ECO:0000256" key="2">
    <source>
        <dbReference type="ARBA" id="ARBA00023015"/>
    </source>
</evidence>
<evidence type="ECO:0000313" key="8">
    <source>
        <dbReference type="Proteomes" id="UP000199682"/>
    </source>
</evidence>
<dbReference type="RefSeq" id="WP_090009144.1">
    <property type="nucleotide sequence ID" value="NZ_FNET01000012.1"/>
</dbReference>
<dbReference type="InterPro" id="IPR011990">
    <property type="entry name" value="TPR-like_helical_dom_sf"/>
</dbReference>
<dbReference type="PRINTS" id="PR00364">
    <property type="entry name" value="DISEASERSIST"/>
</dbReference>
<evidence type="ECO:0000259" key="6">
    <source>
        <dbReference type="PROSITE" id="PS51755"/>
    </source>
</evidence>
<reference evidence="8" key="1">
    <citation type="submission" date="2016-10" db="EMBL/GenBank/DDBJ databases">
        <authorList>
            <person name="Varghese N."/>
            <person name="Submissions S."/>
        </authorList>
    </citation>
    <scope>NUCLEOTIDE SEQUENCE [LARGE SCALE GENOMIC DNA]</scope>
    <source>
        <strain evidence="8">DSM 44796</strain>
    </source>
</reference>
<keyword evidence="3 5" id="KW-0238">DNA-binding</keyword>
<feature type="DNA-binding region" description="OmpR/PhoB-type" evidence="5">
    <location>
        <begin position="1"/>
        <end position="100"/>
    </location>
</feature>
<accession>A0A1G9LT41</accession>
<proteinExistence type="inferred from homology"/>
<comment type="similarity">
    <text evidence="1">Belongs to the AfsR/DnrI/RedD regulatory family.</text>
</comment>
<feature type="domain" description="OmpR/PhoB-type" evidence="6">
    <location>
        <begin position="1"/>
        <end position="100"/>
    </location>
</feature>
<dbReference type="GO" id="GO:0000160">
    <property type="term" value="P:phosphorelay signal transduction system"/>
    <property type="evidence" value="ECO:0007669"/>
    <property type="project" value="InterPro"/>
</dbReference>
<dbReference type="InterPro" id="IPR005158">
    <property type="entry name" value="BTAD"/>
</dbReference>
<dbReference type="GO" id="GO:0006355">
    <property type="term" value="P:regulation of DNA-templated transcription"/>
    <property type="evidence" value="ECO:0007669"/>
    <property type="project" value="InterPro"/>
</dbReference>
<dbReference type="SUPFAM" id="SSF46894">
    <property type="entry name" value="C-terminal effector domain of the bipartite response regulators"/>
    <property type="match status" value="1"/>
</dbReference>
<organism evidence="7 8">
    <name type="scientific">Lentzea albidocapillata subsp. violacea</name>
    <dbReference type="NCBI Taxonomy" id="128104"/>
    <lineage>
        <taxon>Bacteria</taxon>
        <taxon>Bacillati</taxon>
        <taxon>Actinomycetota</taxon>
        <taxon>Actinomycetes</taxon>
        <taxon>Pseudonocardiales</taxon>
        <taxon>Pseudonocardiaceae</taxon>
        <taxon>Lentzea</taxon>
    </lineage>
</organism>
<evidence type="ECO:0000256" key="4">
    <source>
        <dbReference type="ARBA" id="ARBA00023163"/>
    </source>
</evidence>
<sequence length="616" mass="67031">MLEISFLGPLRIHRDNVEITPSAPKLRQVLALLTLNANSLATVEQLGEELWGEELPASAATTLQTYIYQLRRRLGLVGAPISPGGGAALITRVGGYELQLDESQRYDVRDFEQLIATGRSELATGDFGGAVDRFSRALSVWRGDALMDVPTGKRLSAWCAQLEERRKRVHEQRFNAALELGGHYDVLDELTGMVRMHPVHEGFAGQLMLALYRCGRRGEALDVFRRTRGRLVEELGLEPGSDLQQLHAAVLSDARSLTVPHARRPSEATAALAQQRVWVTPGQLLPDVPDFVGRRKEVRQIVDHLGASRTAGTALPVIEIHGPAGIGKTALAMHASHRLRSHFPDGQLYVDLSAVGTGEDTLVGVLSSCLIACGARRADLPGGLDELSLLFRSWTADRRVLVVVDDVMTASQLTPLIPAGSGCALIACYRYRVHTLSVGEKLHLQPLGSDEALALFGGIAGQHRLEQEPEAVRDLVERCGRLPLPVRAAAAKLGSRPSWRVATLVDRLVNDEFMVLNLPGGIRSLRSTLETSCRGLSDANREVLQVVVGHGPVWADEDLAEIFGAPVNEVHSTLEQLADMHLLDEVVCDTGAAGYRVPSLIAVLLRSLLDRPRLPL</sequence>
<dbReference type="InterPro" id="IPR001867">
    <property type="entry name" value="OmpR/PhoB-type_DNA-bd"/>
</dbReference>
<keyword evidence="2" id="KW-0805">Transcription regulation</keyword>
<dbReference type="Pfam" id="PF00931">
    <property type="entry name" value="NB-ARC"/>
    <property type="match status" value="1"/>
</dbReference>
<dbReference type="Pfam" id="PF00486">
    <property type="entry name" value="Trans_reg_C"/>
    <property type="match status" value="1"/>
</dbReference>
<dbReference type="SMART" id="SM01043">
    <property type="entry name" value="BTAD"/>
    <property type="match status" value="1"/>
</dbReference>
<dbReference type="Gene3D" id="1.25.40.10">
    <property type="entry name" value="Tetratricopeptide repeat domain"/>
    <property type="match status" value="1"/>
</dbReference>
<dbReference type="Pfam" id="PF03704">
    <property type="entry name" value="BTAD"/>
    <property type="match status" value="1"/>
</dbReference>
<dbReference type="PANTHER" id="PTHR35807">
    <property type="entry name" value="TRANSCRIPTIONAL REGULATOR REDD-RELATED"/>
    <property type="match status" value="1"/>
</dbReference>
<dbReference type="EMBL" id="FNET01000012">
    <property type="protein sequence ID" value="SDL65170.1"/>
    <property type="molecule type" value="Genomic_DNA"/>
</dbReference>
<dbReference type="CDD" id="cd15831">
    <property type="entry name" value="BTAD"/>
    <property type="match status" value="1"/>
</dbReference>
<dbReference type="PROSITE" id="PS51755">
    <property type="entry name" value="OMPR_PHOB"/>
    <property type="match status" value="1"/>
</dbReference>
<evidence type="ECO:0000313" key="7">
    <source>
        <dbReference type="EMBL" id="SDL65170.1"/>
    </source>
</evidence>
<dbReference type="AlphaFoldDB" id="A0A1G9LT41"/>
<evidence type="ECO:0000256" key="1">
    <source>
        <dbReference type="ARBA" id="ARBA00005820"/>
    </source>
</evidence>
<dbReference type="Proteomes" id="UP000199682">
    <property type="component" value="Unassembled WGS sequence"/>
</dbReference>
<dbReference type="InterPro" id="IPR016032">
    <property type="entry name" value="Sig_transdc_resp-reg_C-effctor"/>
</dbReference>
<dbReference type="SUPFAM" id="SSF48452">
    <property type="entry name" value="TPR-like"/>
    <property type="match status" value="1"/>
</dbReference>
<dbReference type="Gene3D" id="1.10.10.10">
    <property type="entry name" value="Winged helix-like DNA-binding domain superfamily/Winged helix DNA-binding domain"/>
    <property type="match status" value="1"/>
</dbReference>
<dbReference type="InterPro" id="IPR036388">
    <property type="entry name" value="WH-like_DNA-bd_sf"/>
</dbReference>
<dbReference type="SUPFAM" id="SSF52540">
    <property type="entry name" value="P-loop containing nucleoside triphosphate hydrolases"/>
    <property type="match status" value="1"/>
</dbReference>
<protein>
    <submittedName>
        <fullName evidence="7">DNA-binding transcriptional activator of the SARP family</fullName>
    </submittedName>
</protein>
<dbReference type="InterPro" id="IPR002182">
    <property type="entry name" value="NB-ARC"/>
</dbReference>
<dbReference type="PANTHER" id="PTHR35807:SF1">
    <property type="entry name" value="TRANSCRIPTIONAL REGULATOR REDD"/>
    <property type="match status" value="1"/>
</dbReference>
<gene>
    <name evidence="7" type="ORF">SAMN04488074_112176</name>
</gene>
<dbReference type="InterPro" id="IPR027417">
    <property type="entry name" value="P-loop_NTPase"/>
</dbReference>
<keyword evidence="4" id="KW-0804">Transcription</keyword>
<evidence type="ECO:0000256" key="3">
    <source>
        <dbReference type="ARBA" id="ARBA00023125"/>
    </source>
</evidence>